<evidence type="ECO:0000256" key="3">
    <source>
        <dbReference type="ARBA" id="ARBA00022842"/>
    </source>
</evidence>
<keyword evidence="2" id="KW-0479">Metal-binding</keyword>
<feature type="domain" description="Mandelate racemase/muconate lactonizing enzyme C-terminal" evidence="4">
    <location>
        <begin position="146"/>
        <end position="243"/>
    </location>
</feature>
<dbReference type="SMART" id="SM00922">
    <property type="entry name" value="MR_MLE"/>
    <property type="match status" value="1"/>
</dbReference>
<dbReference type="GO" id="GO:0009063">
    <property type="term" value="P:amino acid catabolic process"/>
    <property type="evidence" value="ECO:0007669"/>
    <property type="project" value="InterPro"/>
</dbReference>
<dbReference type="InterPro" id="IPR013342">
    <property type="entry name" value="Mandelate_racemase_C"/>
</dbReference>
<dbReference type="InterPro" id="IPR013341">
    <property type="entry name" value="Mandelate_racemase_N_dom"/>
</dbReference>
<gene>
    <name evidence="5" type="ORF">BFR47_02505</name>
</gene>
<dbReference type="PANTHER" id="PTHR13794">
    <property type="entry name" value="ENOLASE SUPERFAMILY, MANDELATE RACEMASE"/>
    <property type="match status" value="1"/>
</dbReference>
<dbReference type="InterPro" id="IPR036849">
    <property type="entry name" value="Enolase-like_C_sf"/>
</dbReference>
<dbReference type="InterPro" id="IPR029065">
    <property type="entry name" value="Enolase_C-like"/>
</dbReference>
<proteinExistence type="predicted"/>
<dbReference type="RefSeq" id="WP_071472831.1">
    <property type="nucleotide sequence ID" value="NZ_MDKE01000022.1"/>
</dbReference>
<keyword evidence="6" id="KW-1185">Reference proteome</keyword>
<dbReference type="GO" id="GO:0016052">
    <property type="term" value="P:carbohydrate catabolic process"/>
    <property type="evidence" value="ECO:0007669"/>
    <property type="project" value="TreeGrafter"/>
</dbReference>
<organism evidence="5 6">
    <name type="scientific">Oceanisphaera psychrotolerans</name>
    <dbReference type="NCBI Taxonomy" id="1414654"/>
    <lineage>
        <taxon>Bacteria</taxon>
        <taxon>Pseudomonadati</taxon>
        <taxon>Pseudomonadota</taxon>
        <taxon>Gammaproteobacteria</taxon>
        <taxon>Aeromonadales</taxon>
        <taxon>Aeromonadaceae</taxon>
        <taxon>Oceanisphaera</taxon>
    </lineage>
</organism>
<dbReference type="CDD" id="cd03316">
    <property type="entry name" value="MR_like"/>
    <property type="match status" value="1"/>
</dbReference>
<evidence type="ECO:0000313" key="5">
    <source>
        <dbReference type="EMBL" id="OIN09163.1"/>
    </source>
</evidence>
<dbReference type="Pfam" id="PF13378">
    <property type="entry name" value="MR_MLE_C"/>
    <property type="match status" value="1"/>
</dbReference>
<dbReference type="SUPFAM" id="SSF51604">
    <property type="entry name" value="Enolase C-terminal domain-like"/>
    <property type="match status" value="1"/>
</dbReference>
<evidence type="ECO:0000256" key="1">
    <source>
        <dbReference type="ARBA" id="ARBA00001946"/>
    </source>
</evidence>
<dbReference type="GO" id="GO:0000287">
    <property type="term" value="F:magnesium ion binding"/>
    <property type="evidence" value="ECO:0007669"/>
    <property type="project" value="TreeGrafter"/>
</dbReference>
<dbReference type="AlphaFoldDB" id="A0A1J4QGG6"/>
<dbReference type="InterPro" id="IPR046945">
    <property type="entry name" value="RHMD-like"/>
</dbReference>
<evidence type="ECO:0000256" key="2">
    <source>
        <dbReference type="ARBA" id="ARBA00022723"/>
    </source>
</evidence>
<protein>
    <submittedName>
        <fullName evidence="5">Mandelate racemase</fullName>
    </submittedName>
</protein>
<dbReference type="GO" id="GO:0016836">
    <property type="term" value="F:hydro-lyase activity"/>
    <property type="evidence" value="ECO:0007669"/>
    <property type="project" value="TreeGrafter"/>
</dbReference>
<evidence type="ECO:0000313" key="6">
    <source>
        <dbReference type="Proteomes" id="UP000243073"/>
    </source>
</evidence>
<dbReference type="STRING" id="1414654.BFR47_02505"/>
<accession>A0A1J4QGG6</accession>
<sequence length="361" mass="39832">MKIVNIRTLKVEIPLEKPMITAIHRTDTVGCVLVSIETECGLVGENYIFALNKARLGVFEGMIKSLIPHVLGQNPLYAERIWENMWADINPVGQQGIAVSAISAIDTALWDLVGKKAQLPLYQLFGGCRDSVKAYASSGLWLSSSIDELVDEAQDFVRQGFRSVKLRLGKENPAEDVARVAALREALGDDIEILTDANQALTPRQAIRLAGQIEKYNIGWFEEPVSANDLEGHARILEASNIPVASGETDYTRYGMKNILDARAVDILMPDLQRIGGLSEFRKSAALASSYHIPVSTHIFTEQSLSIAGSAANCISVEHVSWFSPLYKEKMVLVDGKIPMPQAPGLGFTFDYDFIEQHLMR</sequence>
<dbReference type="PANTHER" id="PTHR13794:SF58">
    <property type="entry name" value="MITOCHONDRIAL ENOLASE SUPERFAMILY MEMBER 1"/>
    <property type="match status" value="1"/>
</dbReference>
<dbReference type="InterPro" id="IPR029017">
    <property type="entry name" value="Enolase-like_N"/>
</dbReference>
<reference evidence="5 6" key="1">
    <citation type="submission" date="2016-07" db="EMBL/GenBank/DDBJ databases">
        <title>Draft Genome Sequence of Oceanisphaera psychrotolerans, isolated from coastal sediment samples.</title>
        <authorList>
            <person name="Zhuo S."/>
            <person name="Ruan Z."/>
        </authorList>
    </citation>
    <scope>NUCLEOTIDE SEQUENCE [LARGE SCALE GENOMIC DNA]</scope>
    <source>
        <strain evidence="5 6">LAM-WHM-ZC</strain>
    </source>
</reference>
<dbReference type="SFLD" id="SFLDS00001">
    <property type="entry name" value="Enolase"/>
    <property type="match status" value="1"/>
</dbReference>
<evidence type="ECO:0000259" key="4">
    <source>
        <dbReference type="SMART" id="SM00922"/>
    </source>
</evidence>
<dbReference type="SFLD" id="SFLDG00179">
    <property type="entry name" value="mandelate_racemase"/>
    <property type="match status" value="1"/>
</dbReference>
<dbReference type="Gene3D" id="3.20.20.120">
    <property type="entry name" value="Enolase-like C-terminal domain"/>
    <property type="match status" value="1"/>
</dbReference>
<dbReference type="InterPro" id="IPR018110">
    <property type="entry name" value="Mandel_Rmase/mucon_lact_enz_CS"/>
</dbReference>
<keyword evidence="3" id="KW-0460">Magnesium</keyword>
<comment type="caution">
    <text evidence="5">The sequence shown here is derived from an EMBL/GenBank/DDBJ whole genome shotgun (WGS) entry which is preliminary data.</text>
</comment>
<dbReference type="Proteomes" id="UP000243073">
    <property type="component" value="Unassembled WGS sequence"/>
</dbReference>
<dbReference type="PROSITE" id="PS00908">
    <property type="entry name" value="MR_MLE_1"/>
    <property type="match status" value="1"/>
</dbReference>
<dbReference type="SUPFAM" id="SSF54826">
    <property type="entry name" value="Enolase N-terminal domain-like"/>
    <property type="match status" value="1"/>
</dbReference>
<dbReference type="Gene3D" id="3.30.390.10">
    <property type="entry name" value="Enolase-like, N-terminal domain"/>
    <property type="match status" value="1"/>
</dbReference>
<comment type="cofactor">
    <cofactor evidence="1">
        <name>Mg(2+)</name>
        <dbReference type="ChEBI" id="CHEBI:18420"/>
    </cofactor>
</comment>
<name>A0A1J4QGG6_9GAMM</name>
<dbReference type="EMBL" id="MDKE01000022">
    <property type="protein sequence ID" value="OIN09163.1"/>
    <property type="molecule type" value="Genomic_DNA"/>
</dbReference>
<dbReference type="Pfam" id="PF02746">
    <property type="entry name" value="MR_MLE_N"/>
    <property type="match status" value="1"/>
</dbReference>
<dbReference type="OrthoDB" id="103536at2"/>